<proteinExistence type="predicted"/>
<feature type="non-terminal residue" evidence="2">
    <location>
        <position position="1"/>
    </location>
</feature>
<dbReference type="EMBL" id="GDJX01003152">
    <property type="protein sequence ID" value="JAT64784.1"/>
    <property type="molecule type" value="Transcribed_RNA"/>
</dbReference>
<feature type="region of interest" description="Disordered" evidence="1">
    <location>
        <begin position="52"/>
        <end position="169"/>
    </location>
</feature>
<evidence type="ECO:0000256" key="1">
    <source>
        <dbReference type="SAM" id="MobiDB-lite"/>
    </source>
</evidence>
<gene>
    <name evidence="2" type="ORF">g.74962</name>
</gene>
<reference evidence="2" key="1">
    <citation type="submission" date="2015-07" db="EMBL/GenBank/DDBJ databases">
        <title>Transcriptome Assembly of Anthurium amnicola.</title>
        <authorList>
            <person name="Suzuki J."/>
        </authorList>
    </citation>
    <scope>NUCLEOTIDE SEQUENCE</scope>
</reference>
<feature type="compositionally biased region" description="Basic residues" evidence="1">
    <location>
        <begin position="1"/>
        <end position="14"/>
    </location>
</feature>
<name>A0A1D1ZCY8_9ARAE</name>
<feature type="compositionally biased region" description="Low complexity" evidence="1">
    <location>
        <begin position="21"/>
        <end position="32"/>
    </location>
</feature>
<feature type="compositionally biased region" description="Low complexity" evidence="1">
    <location>
        <begin position="67"/>
        <end position="106"/>
    </location>
</feature>
<feature type="compositionally biased region" description="Pro residues" evidence="1">
    <location>
        <begin position="149"/>
        <end position="162"/>
    </location>
</feature>
<feature type="region of interest" description="Disordered" evidence="1">
    <location>
        <begin position="1"/>
        <end position="32"/>
    </location>
</feature>
<sequence>PGSVKNRLRRMAPKRRVEALPSAIPSSPSSFLSSSWYSQYCNDRFFSSLRQVEDRLASESDNSSGHQTTPPASPSQSPQQQKQPASSPSTLSEKSSEPSPSYSAPLFIEPHRGRLAQPHLARGGTADPLPLDSSDPPPLELFSGSTLPESPPSSPGESSPPRPTREDATGDLEDDLERLMELLGLSALYQGAAGGGDGDDDAGGEHGWMSSGGHQDVGFLSKIAGVKGPKCRREVERLDGWIRYYLSRHPSSGGGGSKVKKEPARLAHLLLARVASGACDGGDGSDYLGGIGFPETVEEYLQHDPPAHFSPPS</sequence>
<protein>
    <submittedName>
        <fullName evidence="2">Uncharacterized protein</fullName>
    </submittedName>
</protein>
<accession>A0A1D1ZCY8</accession>
<dbReference type="AlphaFoldDB" id="A0A1D1ZCY8"/>
<organism evidence="2">
    <name type="scientific">Anthurium amnicola</name>
    <dbReference type="NCBI Taxonomy" id="1678845"/>
    <lineage>
        <taxon>Eukaryota</taxon>
        <taxon>Viridiplantae</taxon>
        <taxon>Streptophyta</taxon>
        <taxon>Embryophyta</taxon>
        <taxon>Tracheophyta</taxon>
        <taxon>Spermatophyta</taxon>
        <taxon>Magnoliopsida</taxon>
        <taxon>Liliopsida</taxon>
        <taxon>Araceae</taxon>
        <taxon>Pothoideae</taxon>
        <taxon>Potheae</taxon>
        <taxon>Anthurium</taxon>
    </lineage>
</organism>
<evidence type="ECO:0000313" key="2">
    <source>
        <dbReference type="EMBL" id="JAT64784.1"/>
    </source>
</evidence>